<organism evidence="2">
    <name type="scientific">marine sediment metagenome</name>
    <dbReference type="NCBI Taxonomy" id="412755"/>
    <lineage>
        <taxon>unclassified sequences</taxon>
        <taxon>metagenomes</taxon>
        <taxon>ecological metagenomes</taxon>
    </lineage>
</organism>
<dbReference type="GO" id="GO:0051604">
    <property type="term" value="P:protein maturation"/>
    <property type="evidence" value="ECO:0007669"/>
    <property type="project" value="TreeGrafter"/>
</dbReference>
<accession>X0YGX0</accession>
<dbReference type="AlphaFoldDB" id="X0YGX0"/>
<dbReference type="Pfam" id="PF24859">
    <property type="entry name" value="FdhE_central"/>
    <property type="match status" value="1"/>
</dbReference>
<dbReference type="SUPFAM" id="SSF144020">
    <property type="entry name" value="FdhE-like"/>
    <property type="match status" value="1"/>
</dbReference>
<feature type="non-terminal residue" evidence="2">
    <location>
        <position position="243"/>
    </location>
</feature>
<dbReference type="PANTHER" id="PTHR37689">
    <property type="entry name" value="PROTEIN FDHE"/>
    <property type="match status" value="1"/>
</dbReference>
<gene>
    <name evidence="2" type="ORF">S01H1_72546</name>
</gene>
<feature type="domain" description="FdhE central" evidence="1">
    <location>
        <begin position="206"/>
        <end position="240"/>
    </location>
</feature>
<dbReference type="GO" id="GO:0008199">
    <property type="term" value="F:ferric iron binding"/>
    <property type="evidence" value="ECO:0007669"/>
    <property type="project" value="TreeGrafter"/>
</dbReference>
<dbReference type="InterPro" id="IPR006452">
    <property type="entry name" value="Formate_DH_accessory"/>
</dbReference>
<evidence type="ECO:0000259" key="1">
    <source>
        <dbReference type="Pfam" id="PF24859"/>
    </source>
</evidence>
<proteinExistence type="predicted"/>
<feature type="non-terminal residue" evidence="2">
    <location>
        <position position="1"/>
    </location>
</feature>
<protein>
    <recommendedName>
        <fullName evidence="1">FdhE central domain-containing protein</fullName>
    </recommendedName>
</protein>
<dbReference type="EMBL" id="BARS01048398">
    <property type="protein sequence ID" value="GAG36051.1"/>
    <property type="molecule type" value="Genomic_DNA"/>
</dbReference>
<dbReference type="InterPro" id="IPR056797">
    <property type="entry name" value="FdhE_central"/>
</dbReference>
<dbReference type="CDD" id="cd16341">
    <property type="entry name" value="FdhE"/>
    <property type="match status" value="1"/>
</dbReference>
<dbReference type="GO" id="GO:0005829">
    <property type="term" value="C:cytosol"/>
    <property type="evidence" value="ECO:0007669"/>
    <property type="project" value="TreeGrafter"/>
</dbReference>
<dbReference type="InterPro" id="IPR024064">
    <property type="entry name" value="FdhE-like_sf"/>
</dbReference>
<reference evidence="2" key="1">
    <citation type="journal article" date="2014" name="Front. Microbiol.">
        <title>High frequency of phylogenetically diverse reductive dehalogenase-homologous genes in deep subseafloor sedimentary metagenomes.</title>
        <authorList>
            <person name="Kawai M."/>
            <person name="Futagami T."/>
            <person name="Toyoda A."/>
            <person name="Takaki Y."/>
            <person name="Nishi S."/>
            <person name="Hori S."/>
            <person name="Arai W."/>
            <person name="Tsubouchi T."/>
            <person name="Morono Y."/>
            <person name="Uchiyama I."/>
            <person name="Ito T."/>
            <person name="Fujiyama A."/>
            <person name="Inagaki F."/>
            <person name="Takami H."/>
        </authorList>
    </citation>
    <scope>NUCLEOTIDE SEQUENCE</scope>
    <source>
        <strain evidence="2">Expedition CK06-06</strain>
    </source>
</reference>
<evidence type="ECO:0000313" key="2">
    <source>
        <dbReference type="EMBL" id="GAG36051.1"/>
    </source>
</evidence>
<name>X0YGX0_9ZZZZ</name>
<sequence length="243" mass="26856">VRGRGPQYGCGVGGPRPTDRVLKGGEEELGRVAGAVVVGYAEILQELHSQADERPELADVIQLHCELLEAQARAQVSSRRPALSDEEASERLQQGSPLLSLESLGLDGQILAGLCDQIGSIVAERRPELVEGLGRIRAWLDEKREQIDVLATEYLREGRVREGEGDGLDGNLLAFIFNNALRPLLRAQAQELVLWVEDSMWYRGRCPICGGEPDLAALERESGRRRLLCSRCDSEWTFQRIGC</sequence>
<dbReference type="PANTHER" id="PTHR37689:SF1">
    <property type="entry name" value="PROTEIN FDHE"/>
    <property type="match status" value="1"/>
</dbReference>
<comment type="caution">
    <text evidence="2">The sequence shown here is derived from an EMBL/GenBank/DDBJ whole genome shotgun (WGS) entry which is preliminary data.</text>
</comment>
<dbReference type="Gene3D" id="3.90.1670.10">
    <property type="entry name" value="FdhE-like domain"/>
    <property type="match status" value="1"/>
</dbReference>